<comment type="caution">
    <text evidence="1">The sequence shown here is derived from an EMBL/GenBank/DDBJ whole genome shotgun (WGS) entry which is preliminary data.</text>
</comment>
<organism evidence="1 2">
    <name type="scientific">Microbulbifer okhotskensis</name>
    <dbReference type="NCBI Taxonomy" id="2926617"/>
    <lineage>
        <taxon>Bacteria</taxon>
        <taxon>Pseudomonadati</taxon>
        <taxon>Pseudomonadota</taxon>
        <taxon>Gammaproteobacteria</taxon>
        <taxon>Cellvibrionales</taxon>
        <taxon>Microbulbiferaceae</taxon>
        <taxon>Microbulbifer</taxon>
    </lineage>
</organism>
<dbReference type="AlphaFoldDB" id="A0A9X2EMC9"/>
<dbReference type="InterPro" id="IPR036513">
    <property type="entry name" value="STAS_dom_sf"/>
</dbReference>
<dbReference type="Proteomes" id="UP001139028">
    <property type="component" value="Unassembled WGS sequence"/>
</dbReference>
<protein>
    <submittedName>
        <fullName evidence="1">STAS/SEC14 domain-containing protein</fullName>
    </submittedName>
</protein>
<dbReference type="EMBL" id="JALBWM010000023">
    <property type="protein sequence ID" value="MCO1334240.1"/>
    <property type="molecule type" value="Genomic_DNA"/>
</dbReference>
<sequence length="146" mass="16782">MKELDRVKRASGPHSSAVLTHAKNMIEHKWDREHQVLEVRPVGKLAAEDFHHLSAQLDPIISKQGRIEGLLVNAADFTGWENFVAMISHFRFIRDKQRHIRRIAVVSDNPILRFMPSLVCHFISAEVRPFPGDEYAQALEWLQKPG</sequence>
<accession>A0A9X2EMC9</accession>
<reference evidence="1" key="1">
    <citation type="journal article" date="2022" name="Arch. Microbiol.">
        <title>Microbulbifer okhotskensis sp. nov., isolated from a deep bottom sediment of the Okhotsk Sea.</title>
        <authorList>
            <person name="Romanenko L."/>
            <person name="Kurilenko V."/>
            <person name="Otstavnykh N."/>
            <person name="Velansky P."/>
            <person name="Isaeva M."/>
            <person name="Mikhailov V."/>
        </authorList>
    </citation>
    <scope>NUCLEOTIDE SEQUENCE</scope>
    <source>
        <strain evidence="1">OS29</strain>
    </source>
</reference>
<keyword evidence="2" id="KW-1185">Reference proteome</keyword>
<gene>
    <name evidence="1" type="ORF">MO867_07770</name>
</gene>
<evidence type="ECO:0000313" key="2">
    <source>
        <dbReference type="Proteomes" id="UP001139028"/>
    </source>
</evidence>
<dbReference type="SUPFAM" id="SSF52091">
    <property type="entry name" value="SpoIIaa-like"/>
    <property type="match status" value="1"/>
</dbReference>
<dbReference type="InterPro" id="IPR021866">
    <property type="entry name" value="SpoIIAA-like"/>
</dbReference>
<dbReference type="InterPro" id="IPR038396">
    <property type="entry name" value="SpoIIAA-like_sf"/>
</dbReference>
<dbReference type="Gene3D" id="3.40.50.10600">
    <property type="entry name" value="SpoIIaa-like domains"/>
    <property type="match status" value="1"/>
</dbReference>
<name>A0A9X2EMC9_9GAMM</name>
<evidence type="ECO:0000313" key="1">
    <source>
        <dbReference type="EMBL" id="MCO1334240.1"/>
    </source>
</evidence>
<proteinExistence type="predicted"/>
<dbReference type="Pfam" id="PF11964">
    <property type="entry name" value="SpoIIAA-like"/>
    <property type="match status" value="1"/>
</dbReference>